<dbReference type="Proteomes" id="UP000799764">
    <property type="component" value="Unassembled WGS sequence"/>
</dbReference>
<evidence type="ECO:0000256" key="1">
    <source>
        <dbReference type="SAM" id="MobiDB-lite"/>
    </source>
</evidence>
<feature type="compositionally biased region" description="Basic and acidic residues" evidence="1">
    <location>
        <begin position="1"/>
        <end position="18"/>
    </location>
</feature>
<dbReference type="EMBL" id="MU001493">
    <property type="protein sequence ID" value="KAF2451106.1"/>
    <property type="molecule type" value="Genomic_DNA"/>
</dbReference>
<feature type="region of interest" description="Disordered" evidence="1">
    <location>
        <begin position="1"/>
        <end position="42"/>
    </location>
</feature>
<evidence type="ECO:0000313" key="3">
    <source>
        <dbReference type="Proteomes" id="UP000799764"/>
    </source>
</evidence>
<sequence length="401" mass="44961">MARKLEMRMETDKGRDGNAAKGSVPDGTVKDAQKTEGKTPQLATKKGLPDFVRNEILEVVRDEFSGAVHINLSERLKSEIAETVKESLLGVLDHKMTEIVKNETRKIISEEGLGGYAPRRKRRRVAEEEDVYESISEERLDTSKFPWPVSYPSQIPTTPMAIQDVITVDAYATKNHYSDLIVGRARLTFCLDPKIRPLVRAKLVPQTFETLRRYNVCMFIPSKYSKVPDRTGELQIPHDQVEFLPAFDGTTRQERSSKMAAALNKYGPQSSEFTIVDTYTGSGFLDWDIIIGHARPEVCADPAARPLVRASLTTDDKVVAYMPARYGSDRNRIDGELGVAIKDVKVWKEFDAPVESKRREMIKEALVRNRNDRLGKVCPGASTERGTEEVRQGGGTEEVDG</sequence>
<comment type="caution">
    <text evidence="2">The sequence shown here is derived from an EMBL/GenBank/DDBJ whole genome shotgun (WGS) entry which is preliminary data.</text>
</comment>
<feature type="compositionally biased region" description="Gly residues" evidence="1">
    <location>
        <begin position="392"/>
        <end position="401"/>
    </location>
</feature>
<organism evidence="2 3">
    <name type="scientific">Karstenula rhodostoma CBS 690.94</name>
    <dbReference type="NCBI Taxonomy" id="1392251"/>
    <lineage>
        <taxon>Eukaryota</taxon>
        <taxon>Fungi</taxon>
        <taxon>Dikarya</taxon>
        <taxon>Ascomycota</taxon>
        <taxon>Pezizomycotina</taxon>
        <taxon>Dothideomycetes</taxon>
        <taxon>Pleosporomycetidae</taxon>
        <taxon>Pleosporales</taxon>
        <taxon>Massarineae</taxon>
        <taxon>Didymosphaeriaceae</taxon>
        <taxon>Karstenula</taxon>
    </lineage>
</organism>
<feature type="region of interest" description="Disordered" evidence="1">
    <location>
        <begin position="376"/>
        <end position="401"/>
    </location>
</feature>
<dbReference type="AlphaFoldDB" id="A0A9P4PYC8"/>
<evidence type="ECO:0000313" key="2">
    <source>
        <dbReference type="EMBL" id="KAF2451106.1"/>
    </source>
</evidence>
<protein>
    <submittedName>
        <fullName evidence="2">Uncharacterized protein</fullName>
    </submittedName>
</protein>
<feature type="compositionally biased region" description="Basic and acidic residues" evidence="1">
    <location>
        <begin position="28"/>
        <end position="37"/>
    </location>
</feature>
<reference evidence="2" key="1">
    <citation type="journal article" date="2020" name="Stud. Mycol.">
        <title>101 Dothideomycetes genomes: a test case for predicting lifestyles and emergence of pathogens.</title>
        <authorList>
            <person name="Haridas S."/>
            <person name="Albert R."/>
            <person name="Binder M."/>
            <person name="Bloem J."/>
            <person name="Labutti K."/>
            <person name="Salamov A."/>
            <person name="Andreopoulos B."/>
            <person name="Baker S."/>
            <person name="Barry K."/>
            <person name="Bills G."/>
            <person name="Bluhm B."/>
            <person name="Cannon C."/>
            <person name="Castanera R."/>
            <person name="Culley D."/>
            <person name="Daum C."/>
            <person name="Ezra D."/>
            <person name="Gonzalez J."/>
            <person name="Henrissat B."/>
            <person name="Kuo A."/>
            <person name="Liang C."/>
            <person name="Lipzen A."/>
            <person name="Lutzoni F."/>
            <person name="Magnuson J."/>
            <person name="Mondo S."/>
            <person name="Nolan M."/>
            <person name="Ohm R."/>
            <person name="Pangilinan J."/>
            <person name="Park H.-J."/>
            <person name="Ramirez L."/>
            <person name="Alfaro M."/>
            <person name="Sun H."/>
            <person name="Tritt A."/>
            <person name="Yoshinaga Y."/>
            <person name="Zwiers L.-H."/>
            <person name="Turgeon B."/>
            <person name="Goodwin S."/>
            <person name="Spatafora J."/>
            <person name="Crous P."/>
            <person name="Grigoriev I."/>
        </authorList>
    </citation>
    <scope>NUCLEOTIDE SEQUENCE</scope>
    <source>
        <strain evidence="2">CBS 690.94</strain>
    </source>
</reference>
<accession>A0A9P4PYC8</accession>
<proteinExistence type="predicted"/>
<keyword evidence="3" id="KW-1185">Reference proteome</keyword>
<dbReference type="OrthoDB" id="3680973at2759"/>
<gene>
    <name evidence="2" type="ORF">P171DRAFT_427328</name>
</gene>
<name>A0A9P4PYC8_9PLEO</name>